<dbReference type="OrthoDB" id="166212at2759"/>
<evidence type="ECO:0000256" key="1">
    <source>
        <dbReference type="SAM" id="Coils"/>
    </source>
</evidence>
<reference evidence="4" key="1">
    <citation type="journal article" date="2019" name="bioRxiv">
        <title>The Genome of the Zebra Mussel, Dreissena polymorpha: A Resource for Invasive Species Research.</title>
        <authorList>
            <person name="McCartney M.A."/>
            <person name="Auch B."/>
            <person name="Kono T."/>
            <person name="Mallez S."/>
            <person name="Zhang Y."/>
            <person name="Obille A."/>
            <person name="Becker A."/>
            <person name="Abrahante J.E."/>
            <person name="Garbe J."/>
            <person name="Badalamenti J.P."/>
            <person name="Herman A."/>
            <person name="Mangelson H."/>
            <person name="Liachko I."/>
            <person name="Sullivan S."/>
            <person name="Sone E.D."/>
            <person name="Koren S."/>
            <person name="Silverstein K.A.T."/>
            <person name="Beckman K.B."/>
            <person name="Gohl D.M."/>
        </authorList>
    </citation>
    <scope>NUCLEOTIDE SEQUENCE</scope>
    <source>
        <strain evidence="4">Duluth1</strain>
        <tissue evidence="4">Whole animal</tissue>
    </source>
</reference>
<accession>A0A9D4K8Z3</accession>
<dbReference type="SUPFAM" id="SSF51206">
    <property type="entry name" value="cAMP-binding domain-like"/>
    <property type="match status" value="2"/>
</dbReference>
<dbReference type="Gene3D" id="2.60.120.10">
    <property type="entry name" value="Jelly Rolls"/>
    <property type="match status" value="1"/>
</dbReference>
<keyword evidence="1" id="KW-0175">Coiled coil</keyword>
<dbReference type="PROSITE" id="PS50042">
    <property type="entry name" value="CNMP_BINDING_3"/>
    <property type="match status" value="2"/>
</dbReference>
<dbReference type="InterPro" id="IPR000595">
    <property type="entry name" value="cNMP-bd_dom"/>
</dbReference>
<evidence type="ECO:0000313" key="4">
    <source>
        <dbReference type="EMBL" id="KAH3835165.1"/>
    </source>
</evidence>
<feature type="region of interest" description="Disordered" evidence="2">
    <location>
        <begin position="453"/>
        <end position="513"/>
    </location>
</feature>
<dbReference type="InterPro" id="IPR014710">
    <property type="entry name" value="RmlC-like_jellyroll"/>
</dbReference>
<evidence type="ECO:0000313" key="5">
    <source>
        <dbReference type="Proteomes" id="UP000828390"/>
    </source>
</evidence>
<dbReference type="CDD" id="cd00038">
    <property type="entry name" value="CAP_ED"/>
    <property type="match status" value="1"/>
</dbReference>
<feature type="compositionally biased region" description="Polar residues" evidence="2">
    <location>
        <begin position="461"/>
        <end position="476"/>
    </location>
</feature>
<keyword evidence="5" id="KW-1185">Reference proteome</keyword>
<feature type="domain" description="Cyclic nucleotide-binding" evidence="3">
    <location>
        <begin position="294"/>
        <end position="357"/>
    </location>
</feature>
<dbReference type="PANTHER" id="PTHR23011">
    <property type="entry name" value="CYCLIC NUCLEOTIDE-BINDING DOMAIN CONTAINING PROTEIN"/>
    <property type="match status" value="1"/>
</dbReference>
<dbReference type="EMBL" id="JAIWYP010000004">
    <property type="protein sequence ID" value="KAH3835165.1"/>
    <property type="molecule type" value="Genomic_DNA"/>
</dbReference>
<protein>
    <recommendedName>
        <fullName evidence="3">Cyclic nucleotide-binding domain-containing protein</fullName>
    </recommendedName>
</protein>
<dbReference type="InterPro" id="IPR018490">
    <property type="entry name" value="cNMP-bd_dom_sf"/>
</dbReference>
<reference evidence="4" key="2">
    <citation type="submission" date="2020-11" db="EMBL/GenBank/DDBJ databases">
        <authorList>
            <person name="McCartney M.A."/>
            <person name="Auch B."/>
            <person name="Kono T."/>
            <person name="Mallez S."/>
            <person name="Becker A."/>
            <person name="Gohl D.M."/>
            <person name="Silverstein K.A.T."/>
            <person name="Koren S."/>
            <person name="Bechman K.B."/>
            <person name="Herman A."/>
            <person name="Abrahante J.E."/>
            <person name="Garbe J."/>
        </authorList>
    </citation>
    <scope>NUCLEOTIDE SEQUENCE</scope>
    <source>
        <strain evidence="4">Duluth1</strain>
        <tissue evidence="4">Whole animal</tissue>
    </source>
</reference>
<feature type="domain" description="Cyclic nucleotide-binding" evidence="3">
    <location>
        <begin position="172"/>
        <end position="278"/>
    </location>
</feature>
<evidence type="ECO:0000256" key="2">
    <source>
        <dbReference type="SAM" id="MobiDB-lite"/>
    </source>
</evidence>
<sequence>MGTSYKALRKIKLGKLNGNEDDDPLETIKTRMEEINMMVKPRAELGNFLNTIDPAQRNRIMKYKHVDANDIKTKKRKNWKARDRFIDAVHKVILMYWPCEQRKRYLHNGKPDTSPEGIKQIRQNNRQSDPKELLKKSSLGYEMRLALVTQAGYRSADDIKKATQILRATKAFKHLFPEQLEQQLARKVAYERYDGDRIVAQQGRDPERFYFILTGKLLKVREYRLLSGVVTREEGAIEKGCTTDPQEMAQNWPREHHLVTKGNTELLVLDKNDFLDLLHTCKGPPIDFLRGIELFDEFPCEMFLDNQDAIDFKYYGKENIIVKDSNRTPWLYVVKTGRVKVVRMQTIIDVQNEDSFSAQSTEGLGCARPFSHASAMLGTLAKQRKMKALLGTVSFPELLRLHRPSVVNFSASKESSVQSTPRVVAPKEPTQKTEAEIMVDFRNTSSGKLAKIKEDSEHSDIISQTQQSVRPLSNKTPKLVITSPKLTTSSSKQRKLSDTEHRPSFSFLPPISGSRRESEIIPHGTYLTREQTDFDPVYKGKSKKDAALRETYLQLDVLKAGDIFGLEHLEPQALASEAPGVTLISDGAEIIKISKRFFIQHAKNNTMLKVETMQREYMSAEEAKEVMYNKETWQKYKTVLLSRTISNLSRSQIDKVH</sequence>
<comment type="caution">
    <text evidence="4">The sequence shown here is derived from an EMBL/GenBank/DDBJ whole genome shotgun (WGS) entry which is preliminary data.</text>
</comment>
<organism evidence="4 5">
    <name type="scientific">Dreissena polymorpha</name>
    <name type="common">Zebra mussel</name>
    <name type="synonym">Mytilus polymorpha</name>
    <dbReference type="NCBI Taxonomy" id="45954"/>
    <lineage>
        <taxon>Eukaryota</taxon>
        <taxon>Metazoa</taxon>
        <taxon>Spiralia</taxon>
        <taxon>Lophotrochozoa</taxon>
        <taxon>Mollusca</taxon>
        <taxon>Bivalvia</taxon>
        <taxon>Autobranchia</taxon>
        <taxon>Heteroconchia</taxon>
        <taxon>Euheterodonta</taxon>
        <taxon>Imparidentia</taxon>
        <taxon>Neoheterodontei</taxon>
        <taxon>Myida</taxon>
        <taxon>Dreissenoidea</taxon>
        <taxon>Dreissenidae</taxon>
        <taxon>Dreissena</taxon>
    </lineage>
</organism>
<dbReference type="Proteomes" id="UP000828390">
    <property type="component" value="Unassembled WGS sequence"/>
</dbReference>
<feature type="coiled-coil region" evidence="1">
    <location>
        <begin position="603"/>
        <end position="630"/>
    </location>
</feature>
<dbReference type="AlphaFoldDB" id="A0A9D4K8Z3"/>
<feature type="region of interest" description="Disordered" evidence="2">
    <location>
        <begin position="107"/>
        <end position="131"/>
    </location>
</feature>
<gene>
    <name evidence="4" type="ORF">DPMN_108512</name>
</gene>
<evidence type="ECO:0000259" key="3">
    <source>
        <dbReference type="PROSITE" id="PS50042"/>
    </source>
</evidence>
<proteinExistence type="predicted"/>
<dbReference type="PANTHER" id="PTHR23011:SF12">
    <property type="entry name" value="CYCLIC NUCLEOTIDE-BINDING DOMAIN-CONTAINING PROTEIN"/>
    <property type="match status" value="1"/>
</dbReference>
<name>A0A9D4K8Z3_DREPO</name>